<sequence length="256" mass="29955">MDTDLLPINEDEWSQWGFLGPPESGFNYSWIHLQDELNFIGNKTTIPHCSLYYSSRKKFLFLVQSSKYKKSLWDITDLEFTFNKDSENFLVINRGISLLHLFSTSTNFIRLLVKIQKIPVNSFIQPEIENNIQYESKKQAVQVKGPTSFSTSNRETGIISDLDVIITKSDEERIRTDGKLAIYDTKIVVTPTKDPRSPITLELNDIEHFQKVTMLCIFFVFYMKDGRCYEISFRDTQESDIEFVYHSIDRLFHSKK</sequence>
<dbReference type="VEuPathDB" id="TrichDB:TVAG_118150"/>
<proteinExistence type="predicted"/>
<reference evidence="1" key="1">
    <citation type="submission" date="2006-10" db="EMBL/GenBank/DDBJ databases">
        <authorList>
            <person name="Amadeo P."/>
            <person name="Zhao Q."/>
            <person name="Wortman J."/>
            <person name="Fraser-Liggett C."/>
            <person name="Carlton J."/>
        </authorList>
    </citation>
    <scope>NUCLEOTIDE SEQUENCE</scope>
    <source>
        <strain evidence="1">G3</strain>
    </source>
</reference>
<name>A2EI02_TRIV3</name>
<dbReference type="OrthoDB" id="10563724at2759"/>
<evidence type="ECO:0000313" key="2">
    <source>
        <dbReference type="Proteomes" id="UP000001542"/>
    </source>
</evidence>
<evidence type="ECO:0000313" key="1">
    <source>
        <dbReference type="EMBL" id="EAY07734.1"/>
    </source>
</evidence>
<dbReference type="EMBL" id="DS113393">
    <property type="protein sequence ID" value="EAY07734.1"/>
    <property type="molecule type" value="Genomic_DNA"/>
</dbReference>
<dbReference type="VEuPathDB" id="TrichDB:TVAGG3_0230290"/>
<dbReference type="KEGG" id="tva:4765629"/>
<gene>
    <name evidence="1" type="ORF">TVAG_118150</name>
</gene>
<accession>A2EI02</accession>
<protein>
    <submittedName>
        <fullName evidence="1">Uncharacterized protein</fullName>
    </submittedName>
</protein>
<keyword evidence="2" id="KW-1185">Reference proteome</keyword>
<dbReference type="Proteomes" id="UP000001542">
    <property type="component" value="Unassembled WGS sequence"/>
</dbReference>
<organism evidence="1 2">
    <name type="scientific">Trichomonas vaginalis (strain ATCC PRA-98 / G3)</name>
    <dbReference type="NCBI Taxonomy" id="412133"/>
    <lineage>
        <taxon>Eukaryota</taxon>
        <taxon>Metamonada</taxon>
        <taxon>Parabasalia</taxon>
        <taxon>Trichomonadida</taxon>
        <taxon>Trichomonadidae</taxon>
        <taxon>Trichomonas</taxon>
    </lineage>
</organism>
<dbReference type="AlphaFoldDB" id="A2EI02"/>
<dbReference type="InParanoid" id="A2EI02"/>
<dbReference type="RefSeq" id="XP_001319957.1">
    <property type="nucleotide sequence ID" value="XM_001319922.1"/>
</dbReference>
<reference evidence="1" key="2">
    <citation type="journal article" date="2007" name="Science">
        <title>Draft genome sequence of the sexually transmitted pathogen Trichomonas vaginalis.</title>
        <authorList>
            <person name="Carlton J.M."/>
            <person name="Hirt R.P."/>
            <person name="Silva J.C."/>
            <person name="Delcher A.L."/>
            <person name="Schatz M."/>
            <person name="Zhao Q."/>
            <person name="Wortman J.R."/>
            <person name="Bidwell S.L."/>
            <person name="Alsmark U.C.M."/>
            <person name="Besteiro S."/>
            <person name="Sicheritz-Ponten T."/>
            <person name="Noel C.J."/>
            <person name="Dacks J.B."/>
            <person name="Foster P.G."/>
            <person name="Simillion C."/>
            <person name="Van de Peer Y."/>
            <person name="Miranda-Saavedra D."/>
            <person name="Barton G.J."/>
            <person name="Westrop G.D."/>
            <person name="Mueller S."/>
            <person name="Dessi D."/>
            <person name="Fiori P.L."/>
            <person name="Ren Q."/>
            <person name="Paulsen I."/>
            <person name="Zhang H."/>
            <person name="Bastida-Corcuera F.D."/>
            <person name="Simoes-Barbosa A."/>
            <person name="Brown M.T."/>
            <person name="Hayes R.D."/>
            <person name="Mukherjee M."/>
            <person name="Okumura C.Y."/>
            <person name="Schneider R."/>
            <person name="Smith A.J."/>
            <person name="Vanacova S."/>
            <person name="Villalvazo M."/>
            <person name="Haas B.J."/>
            <person name="Pertea M."/>
            <person name="Feldblyum T.V."/>
            <person name="Utterback T.R."/>
            <person name="Shu C.L."/>
            <person name="Osoegawa K."/>
            <person name="de Jong P.J."/>
            <person name="Hrdy I."/>
            <person name="Horvathova L."/>
            <person name="Zubacova Z."/>
            <person name="Dolezal P."/>
            <person name="Malik S.B."/>
            <person name="Logsdon J.M. Jr."/>
            <person name="Henze K."/>
            <person name="Gupta A."/>
            <person name="Wang C.C."/>
            <person name="Dunne R.L."/>
            <person name="Upcroft J.A."/>
            <person name="Upcroft P."/>
            <person name="White O."/>
            <person name="Salzberg S.L."/>
            <person name="Tang P."/>
            <person name="Chiu C.-H."/>
            <person name="Lee Y.-S."/>
            <person name="Embley T.M."/>
            <person name="Coombs G.H."/>
            <person name="Mottram J.C."/>
            <person name="Tachezy J."/>
            <person name="Fraser-Liggett C.M."/>
            <person name="Johnson P.J."/>
        </authorList>
    </citation>
    <scope>NUCLEOTIDE SEQUENCE [LARGE SCALE GENOMIC DNA]</scope>
    <source>
        <strain evidence="1">G3</strain>
    </source>
</reference>